<dbReference type="AlphaFoldDB" id="A0A1G2AAU7"/>
<evidence type="ECO:0000313" key="5">
    <source>
        <dbReference type="EMBL" id="OGY73952.1"/>
    </source>
</evidence>
<keyword evidence="4" id="KW-0732">Signal</keyword>
<proteinExistence type="predicted"/>
<organism evidence="5 6">
    <name type="scientific">Candidatus Jacksonbacteria bacterium RIFCSPLOWO2_02_FULL_44_20</name>
    <dbReference type="NCBI Taxonomy" id="1798460"/>
    <lineage>
        <taxon>Bacteria</taxon>
        <taxon>Candidatus Jacksoniibacteriota</taxon>
    </lineage>
</organism>
<protein>
    <submittedName>
        <fullName evidence="5">Uncharacterized protein</fullName>
    </submittedName>
</protein>
<dbReference type="InterPro" id="IPR029058">
    <property type="entry name" value="AB_hydrolase_fold"/>
</dbReference>
<keyword evidence="3" id="KW-0443">Lipid metabolism</keyword>
<accession>A0A1G2AAU7</accession>
<dbReference type="Proteomes" id="UP000178315">
    <property type="component" value="Unassembled WGS sequence"/>
</dbReference>
<name>A0A1G2AAU7_9BACT</name>
<sequence length="511" mass="56291">MKKYQITISILAAFFVLIPNFSFAAAAIPVIDASLYNQLKGLIILKVEAKGEAYYMHPRTKSMYYLGRPDDAYAVMRDQGIGITNANLARIPVGAGPNTLKGAIDLNFTAKQLGVIFLQVEAKGEAWYVYPKDKKRYYLGRPNDAYNVMRTLGLGVSNSNFARLTGTTAEKNPLPYMVGYRTYTFTISDSKYGQTQIPVSFWYPTDAKPGTFVYKTVGGDLKPWTYTSSVAVSASIKQDTRPYPLALFFHGAQTCGTQSVFFAEHLASQGFIVAAPDFPDDAPQCSSIGKKPAPYFVFLQSLQALLKIDEIGMIDLLRKNYRVPGATKILDAILALHDSKDSFLWNTIDKNKIAASGHSYGGETSLGLLGAHPDKTFKDSRFKVAVLFSAPVFPYSENNIATVTVPIMLIQGDDNDDLDQYGNARKDIYANASGPKYFLKLGNGASHGTFFNGVCTPYSTIQECQKQDQFVQVINTYATAFLNKYLNFDAKADAALNETASLLKVYEKNAP</sequence>
<evidence type="ECO:0000256" key="1">
    <source>
        <dbReference type="ARBA" id="ARBA00022801"/>
    </source>
</evidence>
<dbReference type="SUPFAM" id="SSF53474">
    <property type="entry name" value="alpha/beta-Hydrolases"/>
    <property type="match status" value="1"/>
</dbReference>
<dbReference type="Gene3D" id="3.40.50.1820">
    <property type="entry name" value="alpha/beta hydrolase"/>
    <property type="match status" value="1"/>
</dbReference>
<keyword evidence="2" id="KW-0442">Lipid degradation</keyword>
<dbReference type="GO" id="GO:0003847">
    <property type="term" value="F:1-alkyl-2-acetylglycerophosphocholine esterase activity"/>
    <property type="evidence" value="ECO:0007669"/>
    <property type="project" value="TreeGrafter"/>
</dbReference>
<dbReference type="EMBL" id="MHJU01000005">
    <property type="protein sequence ID" value="OGY73952.1"/>
    <property type="molecule type" value="Genomic_DNA"/>
</dbReference>
<reference evidence="5 6" key="1">
    <citation type="journal article" date="2016" name="Nat. Commun.">
        <title>Thousands of microbial genomes shed light on interconnected biogeochemical processes in an aquifer system.</title>
        <authorList>
            <person name="Anantharaman K."/>
            <person name="Brown C.T."/>
            <person name="Hug L.A."/>
            <person name="Sharon I."/>
            <person name="Castelle C.J."/>
            <person name="Probst A.J."/>
            <person name="Thomas B.C."/>
            <person name="Singh A."/>
            <person name="Wilkins M.J."/>
            <person name="Karaoz U."/>
            <person name="Brodie E.L."/>
            <person name="Williams K.H."/>
            <person name="Hubbard S.S."/>
            <person name="Banfield J.F."/>
        </authorList>
    </citation>
    <scope>NUCLEOTIDE SEQUENCE [LARGE SCALE GENOMIC DNA]</scope>
</reference>
<feature type="chain" id="PRO_5009581917" evidence="4">
    <location>
        <begin position="25"/>
        <end position="511"/>
    </location>
</feature>
<evidence type="ECO:0000256" key="2">
    <source>
        <dbReference type="ARBA" id="ARBA00022963"/>
    </source>
</evidence>
<keyword evidence="1" id="KW-0378">Hydrolase</keyword>
<evidence type="ECO:0000313" key="6">
    <source>
        <dbReference type="Proteomes" id="UP000178315"/>
    </source>
</evidence>
<evidence type="ECO:0000256" key="4">
    <source>
        <dbReference type="SAM" id="SignalP"/>
    </source>
</evidence>
<dbReference type="PANTHER" id="PTHR10272:SF0">
    <property type="entry name" value="PLATELET-ACTIVATING FACTOR ACETYLHYDROLASE"/>
    <property type="match status" value="1"/>
</dbReference>
<dbReference type="PANTHER" id="PTHR10272">
    <property type="entry name" value="PLATELET-ACTIVATING FACTOR ACETYLHYDROLASE"/>
    <property type="match status" value="1"/>
</dbReference>
<dbReference type="GO" id="GO:0016042">
    <property type="term" value="P:lipid catabolic process"/>
    <property type="evidence" value="ECO:0007669"/>
    <property type="project" value="UniProtKB-KW"/>
</dbReference>
<feature type="signal peptide" evidence="4">
    <location>
        <begin position="1"/>
        <end position="24"/>
    </location>
</feature>
<gene>
    <name evidence="5" type="ORF">A3H61_02090</name>
</gene>
<comment type="caution">
    <text evidence="5">The sequence shown here is derived from an EMBL/GenBank/DDBJ whole genome shotgun (WGS) entry which is preliminary data.</text>
</comment>
<dbReference type="Pfam" id="PF03403">
    <property type="entry name" value="PAF-AH_p_II"/>
    <property type="match status" value="1"/>
</dbReference>
<evidence type="ECO:0000256" key="3">
    <source>
        <dbReference type="ARBA" id="ARBA00023098"/>
    </source>
</evidence>